<keyword evidence="5 8" id="KW-0812">Transmembrane</keyword>
<name>A0A246WQ46_9BURK</name>
<accession>A0A246WQ46</accession>
<feature type="transmembrane region" description="Helical" evidence="8">
    <location>
        <begin position="149"/>
        <end position="170"/>
    </location>
</feature>
<keyword evidence="7 8" id="KW-0472">Membrane</keyword>
<dbReference type="Proteomes" id="UP000197596">
    <property type="component" value="Unassembled WGS sequence"/>
</dbReference>
<dbReference type="GO" id="GO:0005886">
    <property type="term" value="C:plasma membrane"/>
    <property type="evidence" value="ECO:0007669"/>
    <property type="project" value="UniProtKB-SubCell"/>
</dbReference>
<dbReference type="PANTHER" id="PTHR30443:SF0">
    <property type="entry name" value="PHOSPHOETHANOLAMINE TRANSFERASE EPTA"/>
    <property type="match status" value="1"/>
</dbReference>
<evidence type="ECO:0000256" key="3">
    <source>
        <dbReference type="ARBA" id="ARBA00022519"/>
    </source>
</evidence>
<dbReference type="EMBL" id="NJGU01000007">
    <property type="protein sequence ID" value="OWY28512.1"/>
    <property type="molecule type" value="Genomic_DNA"/>
</dbReference>
<dbReference type="CDD" id="cd16017">
    <property type="entry name" value="LptA"/>
    <property type="match status" value="1"/>
</dbReference>
<feature type="transmembrane region" description="Helical" evidence="8">
    <location>
        <begin position="182"/>
        <end position="207"/>
    </location>
</feature>
<evidence type="ECO:0000313" key="11">
    <source>
        <dbReference type="EMBL" id="OWY28512.1"/>
    </source>
</evidence>
<evidence type="ECO:0000256" key="6">
    <source>
        <dbReference type="ARBA" id="ARBA00022989"/>
    </source>
</evidence>
<evidence type="ECO:0000256" key="1">
    <source>
        <dbReference type="ARBA" id="ARBA00004429"/>
    </source>
</evidence>
<reference evidence="11 12" key="1">
    <citation type="submission" date="2017-06" db="EMBL/GenBank/DDBJ databases">
        <title>Herbaspirillum phytohormonus sp. nov., isolated from the root nodule of Robinia pseudoacacia in lead-zinc mine.</title>
        <authorList>
            <person name="Fan M."/>
            <person name="Lin Y."/>
        </authorList>
    </citation>
    <scope>NUCLEOTIDE SEQUENCE [LARGE SCALE GENOMIC DNA]</scope>
    <source>
        <strain evidence="11 12">HZ10</strain>
    </source>
</reference>
<feature type="transmembrane region" description="Helical" evidence="8">
    <location>
        <begin position="44"/>
        <end position="64"/>
    </location>
</feature>
<dbReference type="SUPFAM" id="SSF53649">
    <property type="entry name" value="Alkaline phosphatase-like"/>
    <property type="match status" value="1"/>
</dbReference>
<dbReference type="NCBIfam" id="NF007160">
    <property type="entry name" value="PRK09598.1"/>
    <property type="match status" value="1"/>
</dbReference>
<feature type="domain" description="Sulfatase N-terminal" evidence="9">
    <location>
        <begin position="255"/>
        <end position="531"/>
    </location>
</feature>
<evidence type="ECO:0000256" key="4">
    <source>
        <dbReference type="ARBA" id="ARBA00022679"/>
    </source>
</evidence>
<dbReference type="InterPro" id="IPR017850">
    <property type="entry name" value="Alkaline_phosphatase_core_sf"/>
</dbReference>
<gene>
    <name evidence="11" type="ORF">CEJ42_14880</name>
</gene>
<dbReference type="PANTHER" id="PTHR30443">
    <property type="entry name" value="INNER MEMBRANE PROTEIN"/>
    <property type="match status" value="1"/>
</dbReference>
<dbReference type="Pfam" id="PF00884">
    <property type="entry name" value="Sulfatase"/>
    <property type="match status" value="1"/>
</dbReference>
<feature type="domain" description="Phosphoethanolamine transferase N-terminal" evidence="10">
    <location>
        <begin position="88"/>
        <end position="233"/>
    </location>
</feature>
<dbReference type="InterPro" id="IPR000917">
    <property type="entry name" value="Sulfatase_N"/>
</dbReference>
<keyword evidence="4 11" id="KW-0808">Transferase</keyword>
<dbReference type="Pfam" id="PF08019">
    <property type="entry name" value="EptA_B_N"/>
    <property type="match status" value="1"/>
</dbReference>
<evidence type="ECO:0000313" key="12">
    <source>
        <dbReference type="Proteomes" id="UP000197596"/>
    </source>
</evidence>
<dbReference type="GO" id="GO:0016776">
    <property type="term" value="F:phosphotransferase activity, phosphate group as acceptor"/>
    <property type="evidence" value="ECO:0007669"/>
    <property type="project" value="TreeGrafter"/>
</dbReference>
<evidence type="ECO:0000256" key="5">
    <source>
        <dbReference type="ARBA" id="ARBA00022692"/>
    </source>
</evidence>
<evidence type="ECO:0000256" key="7">
    <source>
        <dbReference type="ARBA" id="ARBA00023136"/>
    </source>
</evidence>
<dbReference type="Gene3D" id="3.40.720.10">
    <property type="entry name" value="Alkaline Phosphatase, subunit A"/>
    <property type="match status" value="1"/>
</dbReference>
<sequence length="549" mass="60795">MLTAWRTTALELKGPFVLTKFRKKGAVQEAPAEAGFWQVSTPTFILLVALGSAALYHFPLYRFAVTNLDMSSPGGIWTLLTLFVLVFFTNVLVLSVVSVFSQWLLKSAAMLMAAINAIAVYFIVVYGVVLDKTMMGNVFNTDFAEASALFHPMLLVYVAAFGLLPIWLLARISVRPVSLIKRITTPAVATGLTLCWLVGASWTWLWIDKYAKQVGAMVLPWSPVINGARYLSSNLAPSPRAVLPAGTFASSNRKVVVLIIGESARAQNFFLYGYRRQTNPRMSLAGVSVIRNASSCATYTTASLECILSPTTSGDEGKWEVLTTYLQRSGVEVTWRSHNAGEPPMKVLHYQKLEDVKQTCVGDECNYDGGLLFGLERHIADSKGLRTLVVLHLTGSHGPAYNTRYPASFEEYKPVCNSVQLQQCSQEELINAYDNSIRYTDHVVGQTIDLLRRLDIDATLFFIADHGESLGEGRLYLHGTPWLVAPEEQKRIPFIVWNSRDNIKENTTTKFVDGAFTQASVFHSVLGAFGMRSPVYKPELDVLPKVGRP</sequence>
<feature type="transmembrane region" description="Helical" evidence="8">
    <location>
        <begin position="109"/>
        <end position="129"/>
    </location>
</feature>
<protein>
    <submittedName>
        <fullName evidence="11">Phosphoethanolamine--lipid A transferase EptA</fullName>
    </submittedName>
</protein>
<dbReference type="InterPro" id="IPR012549">
    <property type="entry name" value="EptA-like_N"/>
</dbReference>
<evidence type="ECO:0000259" key="9">
    <source>
        <dbReference type="Pfam" id="PF00884"/>
    </source>
</evidence>
<comment type="caution">
    <text evidence="11">The sequence shown here is derived from an EMBL/GenBank/DDBJ whole genome shotgun (WGS) entry which is preliminary data.</text>
</comment>
<comment type="subcellular location">
    <subcellularLocation>
        <location evidence="1">Cell inner membrane</location>
        <topology evidence="1">Multi-pass membrane protein</topology>
    </subcellularLocation>
</comment>
<proteinExistence type="predicted"/>
<keyword evidence="6 8" id="KW-1133">Transmembrane helix</keyword>
<feature type="transmembrane region" description="Helical" evidence="8">
    <location>
        <begin position="76"/>
        <end position="97"/>
    </location>
</feature>
<dbReference type="InterPro" id="IPR058130">
    <property type="entry name" value="PEA_transf_C"/>
</dbReference>
<keyword evidence="2" id="KW-1003">Cell membrane</keyword>
<evidence type="ECO:0000256" key="8">
    <source>
        <dbReference type="SAM" id="Phobius"/>
    </source>
</evidence>
<organism evidence="11 12">
    <name type="scientific">Herbaspirillum robiniae</name>
    <dbReference type="NCBI Taxonomy" id="2014887"/>
    <lineage>
        <taxon>Bacteria</taxon>
        <taxon>Pseudomonadati</taxon>
        <taxon>Pseudomonadota</taxon>
        <taxon>Betaproteobacteria</taxon>
        <taxon>Burkholderiales</taxon>
        <taxon>Oxalobacteraceae</taxon>
        <taxon>Herbaspirillum</taxon>
    </lineage>
</organism>
<evidence type="ECO:0000259" key="10">
    <source>
        <dbReference type="Pfam" id="PF08019"/>
    </source>
</evidence>
<evidence type="ECO:0000256" key="2">
    <source>
        <dbReference type="ARBA" id="ARBA00022475"/>
    </source>
</evidence>
<dbReference type="AlphaFoldDB" id="A0A246WQ46"/>
<dbReference type="GO" id="GO:0009244">
    <property type="term" value="P:lipopolysaccharide core region biosynthetic process"/>
    <property type="evidence" value="ECO:0007669"/>
    <property type="project" value="TreeGrafter"/>
</dbReference>
<keyword evidence="3" id="KW-0997">Cell inner membrane</keyword>
<dbReference type="InterPro" id="IPR040423">
    <property type="entry name" value="PEA_transferase"/>
</dbReference>